<gene>
    <name evidence="2" type="ordered locus">KKY_850</name>
</gene>
<dbReference type="KEGG" id="phl:KKY_850"/>
<dbReference type="Pfam" id="PF07969">
    <property type="entry name" value="Amidohydro_3"/>
    <property type="match status" value="1"/>
</dbReference>
<dbReference type="NCBIfam" id="NF004636">
    <property type="entry name" value="PRK05985.1"/>
    <property type="match status" value="1"/>
</dbReference>
<dbReference type="EMBL" id="CP003075">
    <property type="protein sequence ID" value="AEQ50889.1"/>
    <property type="molecule type" value="Genomic_DNA"/>
</dbReference>
<dbReference type="HOGENOM" id="CLU_031758_4_2_5"/>
<dbReference type="CDD" id="cd01293">
    <property type="entry name" value="Bact_CD"/>
    <property type="match status" value="1"/>
</dbReference>
<name>G4REN9_PELHB</name>
<dbReference type="InterPro" id="IPR032466">
    <property type="entry name" value="Metal_Hydrolase"/>
</dbReference>
<evidence type="ECO:0000313" key="3">
    <source>
        <dbReference type="Proteomes" id="UP000008850"/>
    </source>
</evidence>
<sequence length="393" mass="41741">MWLEGMTFADESHGALAIVEDKIAARAEAAPSDCLPIDASGWVCLPPLSEGHCHLDKTFLGAPWQPHIRQNDVLGRIGMEKQIRANLDVPVSVRGAALIEREIAFGTGLMRTHVDIDPDWGLENLHAVLELRQRYSDRITIEIVAFPQSGILRAPGTKDLLTAALSQGADLIGGLDPMAIDGDRAAHLDIIFSLASHFDVGIDIHLHETGPLGVKTISAICERALAHGRPSHIAISHGFALSELNEPEFEIIAARLSNAGVAIISSAPPRLMPPLDQLAERGVCVALGSDNICDAWSPFGNGDMLERAAIAARQQCWATDSGLAFALSLATDRTAAVLGETRPPLVAGAPADFVLIKAPCAQAALANPPSERMVFRGGRQIAGPRLGCLTGSH</sequence>
<dbReference type="InterPro" id="IPR052349">
    <property type="entry name" value="Metallo-hydrolase_Enzymes"/>
</dbReference>
<dbReference type="PANTHER" id="PTHR32027:SF9">
    <property type="entry name" value="BLL3847 PROTEIN"/>
    <property type="match status" value="1"/>
</dbReference>
<evidence type="ECO:0000259" key="1">
    <source>
        <dbReference type="Pfam" id="PF07969"/>
    </source>
</evidence>
<dbReference type="GO" id="GO:0016814">
    <property type="term" value="F:hydrolase activity, acting on carbon-nitrogen (but not peptide) bonds, in cyclic amidines"/>
    <property type="evidence" value="ECO:0007669"/>
    <property type="project" value="TreeGrafter"/>
</dbReference>
<dbReference type="eggNOG" id="COG0402">
    <property type="taxonomic scope" value="Bacteria"/>
</dbReference>
<feature type="domain" description="Amidohydrolase 3" evidence="1">
    <location>
        <begin position="123"/>
        <end position="380"/>
    </location>
</feature>
<organism evidence="2 3">
    <name type="scientific">Pelagibacterium halotolerans (strain DSM 22347 / JCM 15775 / CGMCC 1.7692 / B2)</name>
    <dbReference type="NCBI Taxonomy" id="1082931"/>
    <lineage>
        <taxon>Bacteria</taxon>
        <taxon>Pseudomonadati</taxon>
        <taxon>Pseudomonadota</taxon>
        <taxon>Alphaproteobacteria</taxon>
        <taxon>Hyphomicrobiales</taxon>
        <taxon>Devosiaceae</taxon>
        <taxon>Pelagibacterium</taxon>
    </lineage>
</organism>
<dbReference type="InterPro" id="IPR013108">
    <property type="entry name" value="Amidohydro_3"/>
</dbReference>
<dbReference type="InterPro" id="IPR011059">
    <property type="entry name" value="Metal-dep_hydrolase_composite"/>
</dbReference>
<dbReference type="Gene3D" id="3.20.20.140">
    <property type="entry name" value="Metal-dependent hydrolases"/>
    <property type="match status" value="1"/>
</dbReference>
<dbReference type="PANTHER" id="PTHR32027">
    <property type="entry name" value="CYTOSINE DEAMINASE"/>
    <property type="match status" value="1"/>
</dbReference>
<dbReference type="PATRIC" id="fig|1082931.4.peg.844"/>
<keyword evidence="3" id="KW-1185">Reference proteome</keyword>
<reference evidence="2 3" key="1">
    <citation type="journal article" date="2012" name="J. Bacteriol.">
        <title>Complete genome sequence of Pelagibacterium halotolerans B2T.</title>
        <authorList>
            <person name="Huo Y.Y."/>
            <person name="Cheng H."/>
            <person name="Han X.F."/>
            <person name="Jiang X.W."/>
            <person name="Sun C."/>
            <person name="Zhang X.Q."/>
            <person name="Zhu X.F."/>
            <person name="Liu Y.F."/>
            <person name="Li P.F."/>
            <person name="Ni P.X."/>
            <person name="Wu M."/>
        </authorList>
    </citation>
    <scope>NUCLEOTIDE SEQUENCE [LARGE SCALE GENOMIC DNA]</scope>
    <source>
        <strain evidence="3">DSM 22347 / JCM 15775 / CGMCC 1.7692 / B2</strain>
    </source>
</reference>
<protein>
    <submittedName>
        <fullName evidence="2">Cytosine deaminase</fullName>
    </submittedName>
</protein>
<dbReference type="Gene3D" id="2.30.40.10">
    <property type="entry name" value="Urease, subunit C, domain 1"/>
    <property type="match status" value="1"/>
</dbReference>
<dbReference type="AlphaFoldDB" id="G4REN9"/>
<proteinExistence type="predicted"/>
<dbReference type="SUPFAM" id="SSF51556">
    <property type="entry name" value="Metallo-dependent hydrolases"/>
    <property type="match status" value="1"/>
</dbReference>
<dbReference type="STRING" id="1082931.KKY_850"/>
<dbReference type="Proteomes" id="UP000008850">
    <property type="component" value="Chromosome"/>
</dbReference>
<evidence type="ECO:0000313" key="2">
    <source>
        <dbReference type="EMBL" id="AEQ50889.1"/>
    </source>
</evidence>
<accession>G4REN9</accession>